<evidence type="ECO:0000256" key="2">
    <source>
        <dbReference type="ARBA" id="ARBA00022723"/>
    </source>
</evidence>
<evidence type="ECO:0000256" key="1">
    <source>
        <dbReference type="ARBA" id="ARBA00009759"/>
    </source>
</evidence>
<feature type="binding site" evidence="4">
    <location>
        <position position="106"/>
    </location>
    <ligand>
        <name>Mg(2+)</name>
        <dbReference type="ChEBI" id="CHEBI:18420"/>
        <label>1</label>
        <note>catalytic</note>
    </ligand>
</feature>
<sequence length="248" mass="27108">MTAEQPDDIYQFTIDLGKRAGYKSIDGIYSPPMSGNDVVNGIDANTSSNLAFTEKDNAVDASTVIATKCPSHEFIGEVTYAKSSARDYLRSLKQPVHPTWCVDPLDGTVNYIHLFPKFCVSIAILVKGRSVIGSCIGRGAWYNEKIPPTLTQKPSIPPTPTNAPSKKMDSFANMAPDRGGCCRRNCVLLETGGLGTTVNPPNDRETAPIEEVRLVGPPVIEIGRPFQERAVRDIWKCVKTPQIFRPSP</sequence>
<gene>
    <name evidence="5" type="ORF">BGW36DRAFT_396337</name>
</gene>
<dbReference type="PROSITE" id="PS00629">
    <property type="entry name" value="IMP_1"/>
    <property type="match status" value="1"/>
</dbReference>
<proteinExistence type="inferred from homology"/>
<comment type="similarity">
    <text evidence="1">Belongs to the inositol monophosphatase superfamily.</text>
</comment>
<evidence type="ECO:0000256" key="3">
    <source>
        <dbReference type="ARBA" id="ARBA00022842"/>
    </source>
</evidence>
<feature type="binding site" evidence="4">
    <location>
        <position position="77"/>
    </location>
    <ligand>
        <name>Mg(2+)</name>
        <dbReference type="ChEBI" id="CHEBI:18420"/>
        <label>1</label>
        <note>catalytic</note>
    </ligand>
</feature>
<dbReference type="GO" id="GO:0006020">
    <property type="term" value="P:inositol metabolic process"/>
    <property type="evidence" value="ECO:0007669"/>
    <property type="project" value="TreeGrafter"/>
</dbReference>
<feature type="binding site" evidence="4">
    <location>
        <position position="103"/>
    </location>
    <ligand>
        <name>Mg(2+)</name>
        <dbReference type="ChEBI" id="CHEBI:18420"/>
        <label>1</label>
        <note>catalytic</note>
    </ligand>
</feature>
<dbReference type="Pfam" id="PF00459">
    <property type="entry name" value="Inositol_P"/>
    <property type="match status" value="1"/>
</dbReference>
<dbReference type="Gene3D" id="3.30.540.10">
    <property type="entry name" value="Fructose-1,6-Bisphosphatase, subunit A, domain 1"/>
    <property type="match status" value="1"/>
</dbReference>
<feature type="binding site" evidence="4">
    <location>
        <position position="105"/>
    </location>
    <ligand>
        <name>Mg(2+)</name>
        <dbReference type="ChEBI" id="CHEBI:18420"/>
        <label>1</label>
        <note>catalytic</note>
    </ligand>
</feature>
<dbReference type="PRINTS" id="PR00377">
    <property type="entry name" value="IMPHPHTASES"/>
</dbReference>
<dbReference type="GO" id="GO:0007165">
    <property type="term" value="P:signal transduction"/>
    <property type="evidence" value="ECO:0007669"/>
    <property type="project" value="TreeGrafter"/>
</dbReference>
<dbReference type="EMBL" id="JAJTJA010000005">
    <property type="protein sequence ID" value="KAH8698603.1"/>
    <property type="molecule type" value="Genomic_DNA"/>
</dbReference>
<dbReference type="GO" id="GO:0046872">
    <property type="term" value="F:metal ion binding"/>
    <property type="evidence" value="ECO:0007669"/>
    <property type="project" value="UniProtKB-KW"/>
</dbReference>
<dbReference type="GeneID" id="70248434"/>
<comment type="cofactor">
    <cofactor evidence="4">
        <name>Mg(2+)</name>
        <dbReference type="ChEBI" id="CHEBI:18420"/>
    </cofactor>
</comment>
<name>A0AAD4KSX8_9EURO</name>
<dbReference type="InterPro" id="IPR020583">
    <property type="entry name" value="Inositol_monoP_metal-BS"/>
</dbReference>
<dbReference type="InterPro" id="IPR000760">
    <property type="entry name" value="Inositol_monophosphatase-like"/>
</dbReference>
<dbReference type="PANTHER" id="PTHR20854:SF39">
    <property type="entry name" value="PROTEIN QUTG"/>
    <property type="match status" value="1"/>
</dbReference>
<evidence type="ECO:0000313" key="6">
    <source>
        <dbReference type="Proteomes" id="UP001201262"/>
    </source>
</evidence>
<dbReference type="AlphaFoldDB" id="A0AAD4KSX8"/>
<comment type="caution">
    <text evidence="5">The sequence shown here is derived from an EMBL/GenBank/DDBJ whole genome shotgun (WGS) entry which is preliminary data.</text>
</comment>
<dbReference type="SUPFAM" id="SSF56655">
    <property type="entry name" value="Carbohydrate phosphatase"/>
    <property type="match status" value="1"/>
</dbReference>
<dbReference type="RefSeq" id="XP_046073067.1">
    <property type="nucleotide sequence ID" value="XM_046218147.1"/>
</dbReference>
<dbReference type="PANTHER" id="PTHR20854">
    <property type="entry name" value="INOSITOL MONOPHOSPHATASE"/>
    <property type="match status" value="1"/>
</dbReference>
<accession>A0AAD4KSX8</accession>
<keyword evidence="3 4" id="KW-0460">Magnesium</keyword>
<keyword evidence="6" id="KW-1185">Reference proteome</keyword>
<dbReference type="GO" id="GO:0008934">
    <property type="term" value="F:inositol monophosphate 1-phosphatase activity"/>
    <property type="evidence" value="ECO:0007669"/>
    <property type="project" value="TreeGrafter"/>
</dbReference>
<evidence type="ECO:0000313" key="5">
    <source>
        <dbReference type="EMBL" id="KAH8698603.1"/>
    </source>
</evidence>
<organism evidence="5 6">
    <name type="scientific">Talaromyces proteolyticus</name>
    <dbReference type="NCBI Taxonomy" id="1131652"/>
    <lineage>
        <taxon>Eukaryota</taxon>
        <taxon>Fungi</taxon>
        <taxon>Dikarya</taxon>
        <taxon>Ascomycota</taxon>
        <taxon>Pezizomycotina</taxon>
        <taxon>Eurotiomycetes</taxon>
        <taxon>Eurotiomycetidae</taxon>
        <taxon>Eurotiales</taxon>
        <taxon>Trichocomaceae</taxon>
        <taxon>Talaromyces</taxon>
        <taxon>Talaromyces sect. Bacilispori</taxon>
    </lineage>
</organism>
<reference evidence="5" key="1">
    <citation type="submission" date="2021-12" db="EMBL/GenBank/DDBJ databases">
        <title>Convergent genome expansion in fungi linked to evolution of root-endophyte symbiosis.</title>
        <authorList>
            <consortium name="DOE Joint Genome Institute"/>
            <person name="Ke Y.-H."/>
            <person name="Bonito G."/>
            <person name="Liao H.-L."/>
            <person name="Looney B."/>
            <person name="Rojas-Flechas A."/>
            <person name="Nash J."/>
            <person name="Hameed K."/>
            <person name="Schadt C."/>
            <person name="Martin F."/>
            <person name="Crous P.W."/>
            <person name="Miettinen O."/>
            <person name="Magnuson J.K."/>
            <person name="Labbe J."/>
            <person name="Jacobson D."/>
            <person name="Doktycz M.J."/>
            <person name="Veneault-Fourrey C."/>
            <person name="Kuo A."/>
            <person name="Mondo S."/>
            <person name="Calhoun S."/>
            <person name="Riley R."/>
            <person name="Ohm R."/>
            <person name="LaButti K."/>
            <person name="Andreopoulos B."/>
            <person name="Pangilinan J."/>
            <person name="Nolan M."/>
            <person name="Tritt A."/>
            <person name="Clum A."/>
            <person name="Lipzen A."/>
            <person name="Daum C."/>
            <person name="Barry K."/>
            <person name="Grigoriev I.V."/>
            <person name="Vilgalys R."/>
        </authorList>
    </citation>
    <scope>NUCLEOTIDE SEQUENCE</scope>
    <source>
        <strain evidence="5">PMI_201</strain>
    </source>
</reference>
<evidence type="ECO:0000256" key="4">
    <source>
        <dbReference type="PIRSR" id="PIRSR600760-2"/>
    </source>
</evidence>
<dbReference type="Proteomes" id="UP001201262">
    <property type="component" value="Unassembled WGS sequence"/>
</dbReference>
<keyword evidence="2 4" id="KW-0479">Metal-binding</keyword>
<protein>
    <submittedName>
        <fullName evidence="5">Inositol monophosphatase family-domain-containing protein</fullName>
    </submittedName>
</protein>